<dbReference type="Proteomes" id="UP001054837">
    <property type="component" value="Unassembled WGS sequence"/>
</dbReference>
<sequence>MAVPLLTASPIRSRILRHVWGPGEVESKMDRKCFLGSTNGFRLESFFFGKYSLESKIFRGSFPFSRITCSSHSPDMRTQSMHIDEQQLPKELSFPASAAKILMLRPSVSSFAPTVRSPHAKEVRCDSSLTFWRGC</sequence>
<proteinExistence type="predicted"/>
<evidence type="ECO:0000313" key="3">
    <source>
        <dbReference type="Proteomes" id="UP001054837"/>
    </source>
</evidence>
<accession>A0AAV4PT76</accession>
<protein>
    <submittedName>
        <fullName evidence="1">Uncharacterized protein</fullName>
    </submittedName>
</protein>
<dbReference type="EMBL" id="BPLQ01003593">
    <property type="protein sequence ID" value="GIY01587.1"/>
    <property type="molecule type" value="Genomic_DNA"/>
</dbReference>
<gene>
    <name evidence="1" type="ORF">CDAR_264251</name>
    <name evidence="2" type="ORF">CDAR_374021</name>
</gene>
<keyword evidence="3" id="KW-1185">Reference proteome</keyword>
<reference evidence="1 3" key="1">
    <citation type="submission" date="2021-06" db="EMBL/GenBank/DDBJ databases">
        <title>Caerostris darwini draft genome.</title>
        <authorList>
            <person name="Kono N."/>
            <person name="Arakawa K."/>
        </authorList>
    </citation>
    <scope>NUCLEOTIDE SEQUENCE [LARGE SCALE GENOMIC DNA]</scope>
</reference>
<name>A0AAV4PT76_9ARAC</name>
<comment type="caution">
    <text evidence="1">The sequence shown here is derived from an EMBL/GenBank/DDBJ whole genome shotgun (WGS) entry which is preliminary data.</text>
</comment>
<evidence type="ECO:0000313" key="2">
    <source>
        <dbReference type="EMBL" id="GIY01587.1"/>
    </source>
</evidence>
<evidence type="ECO:0000313" key="1">
    <source>
        <dbReference type="EMBL" id="GIY00613.1"/>
    </source>
</evidence>
<dbReference type="EMBL" id="BPLQ01003450">
    <property type="protein sequence ID" value="GIY00613.1"/>
    <property type="molecule type" value="Genomic_DNA"/>
</dbReference>
<dbReference type="AlphaFoldDB" id="A0AAV4PT76"/>
<organism evidence="1 3">
    <name type="scientific">Caerostris darwini</name>
    <dbReference type="NCBI Taxonomy" id="1538125"/>
    <lineage>
        <taxon>Eukaryota</taxon>
        <taxon>Metazoa</taxon>
        <taxon>Ecdysozoa</taxon>
        <taxon>Arthropoda</taxon>
        <taxon>Chelicerata</taxon>
        <taxon>Arachnida</taxon>
        <taxon>Araneae</taxon>
        <taxon>Araneomorphae</taxon>
        <taxon>Entelegynae</taxon>
        <taxon>Araneoidea</taxon>
        <taxon>Araneidae</taxon>
        <taxon>Caerostris</taxon>
    </lineage>
</organism>